<dbReference type="InterPro" id="IPR029063">
    <property type="entry name" value="SAM-dependent_MTases_sf"/>
</dbReference>
<evidence type="ECO:0000259" key="7">
    <source>
        <dbReference type="PROSITE" id="PS51562"/>
    </source>
</evidence>
<evidence type="ECO:0000313" key="8">
    <source>
        <dbReference type="EMBL" id="QHT33463.1"/>
    </source>
</evidence>
<keyword evidence="4" id="KW-0949">S-adenosyl-L-methionine</keyword>
<dbReference type="GO" id="GO:0005634">
    <property type="term" value="C:nucleus"/>
    <property type="evidence" value="ECO:0007669"/>
    <property type="project" value="TreeGrafter"/>
</dbReference>
<evidence type="ECO:0000256" key="5">
    <source>
        <dbReference type="ARBA" id="ARBA00022884"/>
    </source>
</evidence>
<feature type="region of interest" description="Disordered" evidence="6">
    <location>
        <begin position="295"/>
        <end position="314"/>
    </location>
</feature>
<dbReference type="PANTHER" id="PTHR12189">
    <property type="entry name" value="MRNA GUANINE-7- METHYLTRANSFERASE"/>
    <property type="match status" value="1"/>
</dbReference>
<dbReference type="GO" id="GO:0003723">
    <property type="term" value="F:RNA binding"/>
    <property type="evidence" value="ECO:0007669"/>
    <property type="project" value="UniProtKB-KW"/>
</dbReference>
<dbReference type="EMBL" id="MN738968">
    <property type="protein sequence ID" value="QHT33463.1"/>
    <property type="molecule type" value="Genomic_DNA"/>
</dbReference>
<dbReference type="Pfam" id="PF01331">
    <property type="entry name" value="mRNA_cap_enzyme"/>
    <property type="match status" value="1"/>
</dbReference>
<dbReference type="PROSITE" id="PS51562">
    <property type="entry name" value="RNA_CAP0_MT"/>
    <property type="match status" value="1"/>
</dbReference>
<evidence type="ECO:0000256" key="4">
    <source>
        <dbReference type="ARBA" id="ARBA00022691"/>
    </source>
</evidence>
<evidence type="ECO:0000256" key="6">
    <source>
        <dbReference type="SAM" id="MobiDB-lite"/>
    </source>
</evidence>
<feature type="region of interest" description="Disordered" evidence="6">
    <location>
        <begin position="442"/>
        <end position="486"/>
    </location>
</feature>
<dbReference type="EC" id="2.1.1.56" evidence="1"/>
<reference evidence="8" key="1">
    <citation type="journal article" date="2020" name="Nature">
        <title>Giant virus diversity and host interactions through global metagenomics.</title>
        <authorList>
            <person name="Schulz F."/>
            <person name="Roux S."/>
            <person name="Paez-Espino D."/>
            <person name="Jungbluth S."/>
            <person name="Walsh D.A."/>
            <person name="Denef V.J."/>
            <person name="McMahon K.D."/>
            <person name="Konstantinidis K.T."/>
            <person name="Eloe-Fadrosh E.A."/>
            <person name="Kyrpides N.C."/>
            <person name="Woyke T."/>
        </authorList>
    </citation>
    <scope>NUCLEOTIDE SEQUENCE</scope>
    <source>
        <strain evidence="8">GVMAG-M-3300009161-36</strain>
    </source>
</reference>
<dbReference type="GO" id="GO:0004484">
    <property type="term" value="F:mRNA guanylyltransferase activity"/>
    <property type="evidence" value="ECO:0007669"/>
    <property type="project" value="InterPro"/>
</dbReference>
<keyword evidence="2" id="KW-0489">Methyltransferase</keyword>
<dbReference type="Pfam" id="PF03291">
    <property type="entry name" value="mRNA_G-N7_MeTrfase"/>
    <property type="match status" value="1"/>
</dbReference>
<protein>
    <recommendedName>
        <fullName evidence="1">mRNA (guanine-N(7))-methyltransferase</fullName>
        <ecNumber evidence="1">2.1.1.56</ecNumber>
    </recommendedName>
</protein>
<dbReference type="Gene3D" id="3.40.50.150">
    <property type="entry name" value="Vaccinia Virus protein VP39"/>
    <property type="match status" value="1"/>
</dbReference>
<keyword evidence="3" id="KW-0808">Transferase</keyword>
<evidence type="ECO:0000256" key="1">
    <source>
        <dbReference type="ARBA" id="ARBA00011926"/>
    </source>
</evidence>
<proteinExistence type="predicted"/>
<feature type="region of interest" description="Disordered" evidence="6">
    <location>
        <begin position="1279"/>
        <end position="1346"/>
    </location>
</feature>
<dbReference type="InterPro" id="IPR039753">
    <property type="entry name" value="RG7MT1"/>
</dbReference>
<keyword evidence="5" id="KW-0694">RNA-binding</keyword>
<feature type="compositionally biased region" description="Low complexity" evidence="6">
    <location>
        <begin position="1332"/>
        <end position="1346"/>
    </location>
</feature>
<dbReference type="Gene3D" id="3.30.470.30">
    <property type="entry name" value="DNA ligase/mRNA capping enzyme"/>
    <property type="match status" value="1"/>
</dbReference>
<dbReference type="GO" id="GO:0004482">
    <property type="term" value="F:mRNA 5'-cap (guanine-N7-)-methyltransferase activity"/>
    <property type="evidence" value="ECO:0007669"/>
    <property type="project" value="UniProtKB-EC"/>
</dbReference>
<dbReference type="InterPro" id="IPR004971">
    <property type="entry name" value="mRNA_G-N7_MeTrfase_dom"/>
</dbReference>
<evidence type="ECO:0000256" key="2">
    <source>
        <dbReference type="ARBA" id="ARBA00022603"/>
    </source>
</evidence>
<organism evidence="8">
    <name type="scientific">viral metagenome</name>
    <dbReference type="NCBI Taxonomy" id="1070528"/>
    <lineage>
        <taxon>unclassified sequences</taxon>
        <taxon>metagenomes</taxon>
        <taxon>organismal metagenomes</taxon>
    </lineage>
</organism>
<dbReference type="Gene3D" id="2.40.50.140">
    <property type="entry name" value="Nucleic acid-binding proteins"/>
    <property type="match status" value="1"/>
</dbReference>
<dbReference type="SUPFAM" id="SSF53335">
    <property type="entry name" value="S-adenosyl-L-methionine-dependent methyltransferases"/>
    <property type="match status" value="1"/>
</dbReference>
<dbReference type="PANTHER" id="PTHR12189:SF2">
    <property type="entry name" value="MRNA CAP GUANINE-N7 METHYLTRANSFERASE"/>
    <property type="match status" value="1"/>
</dbReference>
<feature type="compositionally biased region" description="Basic and acidic residues" evidence="6">
    <location>
        <begin position="1299"/>
        <end position="1318"/>
    </location>
</feature>
<accession>A0A6C0EY85</accession>
<feature type="compositionally biased region" description="Low complexity" evidence="6">
    <location>
        <begin position="1279"/>
        <end position="1296"/>
    </location>
</feature>
<evidence type="ECO:0000256" key="3">
    <source>
        <dbReference type="ARBA" id="ARBA00022679"/>
    </source>
</evidence>
<feature type="compositionally biased region" description="Acidic residues" evidence="6">
    <location>
        <begin position="446"/>
        <end position="461"/>
    </location>
</feature>
<name>A0A6C0EY85_9ZZZZ</name>
<feature type="compositionally biased region" description="Basic and acidic residues" evidence="6">
    <location>
        <begin position="476"/>
        <end position="486"/>
    </location>
</feature>
<feature type="compositionally biased region" description="Basic and acidic residues" evidence="6">
    <location>
        <begin position="305"/>
        <end position="314"/>
    </location>
</feature>
<dbReference type="GO" id="GO:0005524">
    <property type="term" value="F:ATP binding"/>
    <property type="evidence" value="ECO:0007669"/>
    <property type="project" value="InterPro"/>
</dbReference>
<dbReference type="SUPFAM" id="SSF56091">
    <property type="entry name" value="DNA ligase/mRNA capping enzyme, catalytic domain"/>
    <property type="match status" value="1"/>
</dbReference>
<dbReference type="InterPro" id="IPR012340">
    <property type="entry name" value="NA-bd_OB-fold"/>
</dbReference>
<dbReference type="InterPro" id="IPR001339">
    <property type="entry name" value="mRNA_cap_enzyme_adenylation"/>
</dbReference>
<feature type="domain" description="MRNA cap 0 methyltransferase" evidence="7">
    <location>
        <begin position="802"/>
        <end position="1127"/>
    </location>
</feature>
<sequence>MSRSNPNPNPNPKEMFNIMTQKYLDNILKKEDGVSELEVKFGTRGIKEITKDDFDNVIKKLISSGFKIIKSQEYCLKIQSEFTDMSTGKTKLSNVRTEIYGLSNIQKYCRNDRLEDINYRFVQKMQAKEGSEFIRPINLDDFNFRLSYQKEKVIPTASSLGQSIMSTWIKEKKIFRHINRTTLVHESYPFHVDISVVKESHRRDGHLIPEYSFQASKITECEPKYEIEIEVDNEFVGPGKKMNNGIVLADILRTGIKIILAGLQGTNFPVSYDELNITSKDYYYLLYPEEKREKLKSKSQQGARGSERDLDLRDPERINLTPNHFIGPSSYTLQISNIAPLNEDCTIPNIRNNYTVTDKADGMRKMLYICPTGRIYLVNTNMNFEFTGAVSHEERIYNTLIDGEHIIHNKKGDYINLFAAFDIYFFNGRDVRRNAFVASEKRVEGEGEGEGEMEMGEFESEADVHEGARARSSKKKSMELREEELPRGARKGIDETRLMLLKQVVQEMDIHSVISGDNIPIKINVKKFQIASPEKDIFACARSIISSQKVGSFEYDTDGLIFTPCNTGVASNKVGVAGPMHKVTWDMSFKWKPLNQNTIDFLITTKKNQNGTDTVGNIFENGIDTMKSEQLQQYKTIILRVGYDERKHGYINPCAAVIDDKLPHAGDVDNGESYKPVPFYPTNPYDPDTCVCNIPLREDDNGVLQMFTHQNEIFDDETIVEFSYDATRPKHWRWIAERVRYDKTSEYKRGIKNYGNAYHVANNNWYSIHNPITDEMITTGQNIPDELADDDVYYNRSSGDSKTRSMRDFHNLFVKKMLITKTAAKGNTLIDYAVGKAGDFPKWIEAKLSFVFGIDLSKDNIENRMDGACARFLNYRKKFFSMPYALFVNGNSGVNIKSGDAMFTEKGKEIIRALFNDGPKDESILGKGVYRQYGKAADGFNISSCQFALHYFFENIEKINQFIKNVSQCTKVDGYFVGCCYDGAAMFHALRSIEKGKSMGLTIDGTKVWEVTKEYSQTTYDADISCVGYAIDVYQDSINKTIKEYLVNFTYFTELMKSYGFELLKRDEAVKLGIPNSTGMFSELFTFMESEIQQDPKQKTRYGSAPLMTPKEKQISFYNRYFVFKKMASVDVEDVFQSVTGVHVFQEKLNRRDTLAAQMVASQLMLEEGEGIGQIAVSSKGLYRPTKERELKSMGENGEKGEKGEKGVSLGLSAAELESADTKLSKLFGSKLKEKESSGKVKSKSASAAASMGMGAEASSITVKKKSALEPVKLPSNGAVAAAAAAEQGASSASASIIEKSKLGMKETSSKLSTEKAKLSKLGSIKLNPNPGASARASASGASLDK</sequence>